<accession>A0A9W5TXD8</accession>
<dbReference type="RefSeq" id="WP_088049331.1">
    <property type="nucleotide sequence ID" value="NZ_BMJD01000011.1"/>
</dbReference>
<comment type="caution">
    <text evidence="1">The sequence shown here is derived from an EMBL/GenBank/DDBJ whole genome shotgun (WGS) entry which is preliminary data.</text>
</comment>
<name>A0A9W5TXD8_9BACI</name>
<dbReference type="EMBL" id="BMJD01000011">
    <property type="protein sequence ID" value="GGB40542.1"/>
    <property type="molecule type" value="Genomic_DNA"/>
</dbReference>
<organism evidence="1 2">
    <name type="scientific">Lentibacillus populi</name>
    <dbReference type="NCBI Taxonomy" id="1827502"/>
    <lineage>
        <taxon>Bacteria</taxon>
        <taxon>Bacillati</taxon>
        <taxon>Bacillota</taxon>
        <taxon>Bacilli</taxon>
        <taxon>Bacillales</taxon>
        <taxon>Bacillaceae</taxon>
        <taxon>Lentibacillus</taxon>
    </lineage>
</organism>
<evidence type="ECO:0000313" key="2">
    <source>
        <dbReference type="Proteomes" id="UP000621492"/>
    </source>
</evidence>
<reference evidence="1" key="2">
    <citation type="submission" date="2020-09" db="EMBL/GenBank/DDBJ databases">
        <authorList>
            <person name="Sun Q."/>
            <person name="Zhou Y."/>
        </authorList>
    </citation>
    <scope>NUCLEOTIDE SEQUENCE</scope>
    <source>
        <strain evidence="1">CGMCC 1.15454</strain>
    </source>
</reference>
<reference evidence="1" key="1">
    <citation type="journal article" date="2014" name="Int. J. Syst. Evol. Microbiol.">
        <title>Complete genome sequence of Corynebacterium casei LMG S-19264T (=DSM 44701T), isolated from a smear-ripened cheese.</title>
        <authorList>
            <consortium name="US DOE Joint Genome Institute (JGI-PGF)"/>
            <person name="Walter F."/>
            <person name="Albersmeier A."/>
            <person name="Kalinowski J."/>
            <person name="Ruckert C."/>
        </authorList>
    </citation>
    <scope>NUCLEOTIDE SEQUENCE</scope>
    <source>
        <strain evidence="1">CGMCC 1.15454</strain>
    </source>
</reference>
<sequence>MKRYRELAFELDSQLIKIKSETEIAYGALEFLKELVDKMQVHSDAASFMLKEGIMQRKLKSLITLLDYSIVNIGSIEEEAVSNLQPIFEYFREEDEVNQ</sequence>
<dbReference type="AlphaFoldDB" id="A0A9W5TXD8"/>
<keyword evidence="2" id="KW-1185">Reference proteome</keyword>
<proteinExistence type="predicted"/>
<evidence type="ECO:0000313" key="1">
    <source>
        <dbReference type="EMBL" id="GGB40542.1"/>
    </source>
</evidence>
<gene>
    <name evidence="1" type="ORF">GCM10011409_17570</name>
</gene>
<dbReference type="Proteomes" id="UP000621492">
    <property type="component" value="Unassembled WGS sequence"/>
</dbReference>
<protein>
    <submittedName>
        <fullName evidence="1">Uncharacterized protein</fullName>
    </submittedName>
</protein>